<sequence>MSQPIVVNVHVIQEPESWGSIIWRHALSNENDLNVTWSTLSRALNKKCISITKRSLSDSDIDFLYFKLFPEDKNVDFRKHIPRLDFLGDPVNSKISSPSNQSSFWGWFYSGMKLLSYEPVNNHWMNERIYGFLSKSETE</sequence>
<keyword evidence="4" id="KW-1185">Reference proteome</keyword>
<dbReference type="Pfam" id="PF21354">
    <property type="entry name" value="STAT_linker"/>
    <property type="match status" value="1"/>
</dbReference>
<accession>T1H3R2</accession>
<evidence type="ECO:0000313" key="3">
    <source>
        <dbReference type="EnsemblMetazoa" id="MESCA010896-PA"/>
    </source>
</evidence>
<dbReference type="Proteomes" id="UP000015102">
    <property type="component" value="Unassembled WGS sequence"/>
</dbReference>
<dbReference type="EMBL" id="CAQQ02157848">
    <property type="status" value="NOT_ANNOTATED_CDS"/>
    <property type="molecule type" value="Genomic_DNA"/>
</dbReference>
<dbReference type="GO" id="GO:0007165">
    <property type="term" value="P:signal transduction"/>
    <property type="evidence" value="ECO:0007669"/>
    <property type="project" value="InterPro"/>
</dbReference>
<dbReference type="HOGENOM" id="CLU_1850175_0_0_1"/>
<dbReference type="Gene3D" id="1.10.238.10">
    <property type="entry name" value="EF-hand"/>
    <property type="match status" value="1"/>
</dbReference>
<feature type="domain" description="Signal transducer and activator of transcription linker" evidence="2">
    <location>
        <begin position="34"/>
        <end position="108"/>
    </location>
</feature>
<dbReference type="GO" id="GO:0003700">
    <property type="term" value="F:DNA-binding transcription factor activity"/>
    <property type="evidence" value="ECO:0007669"/>
    <property type="project" value="InterPro"/>
</dbReference>
<dbReference type="InterPro" id="IPR008967">
    <property type="entry name" value="p53-like_TF_DNA-bd_sf"/>
</dbReference>
<dbReference type="AlphaFoldDB" id="T1H3R2"/>
<protein>
    <recommendedName>
        <fullName evidence="2">Signal transducer and activator of transcription linker domain-containing protein</fullName>
    </recommendedName>
</protein>
<dbReference type="InterPro" id="IPR048988">
    <property type="entry name" value="STAT_linker"/>
</dbReference>
<proteinExistence type="predicted"/>
<evidence type="ECO:0000313" key="4">
    <source>
        <dbReference type="Proteomes" id="UP000015102"/>
    </source>
</evidence>
<name>T1H3R2_MEGSC</name>
<dbReference type="PANTHER" id="PTHR11801">
    <property type="entry name" value="SIGNAL TRANSDUCER AND ACTIVATOR OF TRANSCRIPTION"/>
    <property type="match status" value="1"/>
</dbReference>
<dbReference type="InterPro" id="IPR001217">
    <property type="entry name" value="STAT"/>
</dbReference>
<reference evidence="3" key="2">
    <citation type="submission" date="2015-06" db="UniProtKB">
        <authorList>
            <consortium name="EnsemblMetazoa"/>
        </authorList>
    </citation>
    <scope>IDENTIFICATION</scope>
</reference>
<dbReference type="STRING" id="36166.T1H3R2"/>
<dbReference type="GO" id="GO:0006357">
    <property type="term" value="P:regulation of transcription by RNA polymerase II"/>
    <property type="evidence" value="ECO:0007669"/>
    <property type="project" value="UniProtKB-ARBA"/>
</dbReference>
<keyword evidence="1" id="KW-0727">SH2 domain</keyword>
<evidence type="ECO:0000256" key="1">
    <source>
        <dbReference type="ARBA" id="ARBA00022999"/>
    </source>
</evidence>
<reference evidence="4" key="1">
    <citation type="submission" date="2013-02" db="EMBL/GenBank/DDBJ databases">
        <authorList>
            <person name="Hughes D."/>
        </authorList>
    </citation>
    <scope>NUCLEOTIDE SEQUENCE</scope>
    <source>
        <strain>Durham</strain>
        <strain evidence="4">NC isolate 2 -- Noor lab</strain>
    </source>
</reference>
<dbReference type="SUPFAM" id="SSF49417">
    <property type="entry name" value="p53-like transcription factors"/>
    <property type="match status" value="1"/>
</dbReference>
<dbReference type="EMBL" id="CAQQ02157849">
    <property type="status" value="NOT_ANNOTATED_CDS"/>
    <property type="molecule type" value="Genomic_DNA"/>
</dbReference>
<evidence type="ECO:0000259" key="2">
    <source>
        <dbReference type="Pfam" id="PF21354"/>
    </source>
</evidence>
<dbReference type="EnsemblMetazoa" id="MESCA010896-RA">
    <property type="protein sequence ID" value="MESCA010896-PA"/>
    <property type="gene ID" value="MESCA010896"/>
</dbReference>
<organism evidence="3 4">
    <name type="scientific">Megaselia scalaris</name>
    <name type="common">Humpbacked fly</name>
    <name type="synonym">Phora scalaris</name>
    <dbReference type="NCBI Taxonomy" id="36166"/>
    <lineage>
        <taxon>Eukaryota</taxon>
        <taxon>Metazoa</taxon>
        <taxon>Ecdysozoa</taxon>
        <taxon>Arthropoda</taxon>
        <taxon>Hexapoda</taxon>
        <taxon>Insecta</taxon>
        <taxon>Pterygota</taxon>
        <taxon>Neoptera</taxon>
        <taxon>Endopterygota</taxon>
        <taxon>Diptera</taxon>
        <taxon>Brachycera</taxon>
        <taxon>Muscomorpha</taxon>
        <taxon>Platypezoidea</taxon>
        <taxon>Phoridae</taxon>
        <taxon>Megaseliini</taxon>
        <taxon>Megaselia</taxon>
    </lineage>
</organism>